<dbReference type="SUPFAM" id="SSF158745">
    <property type="entry name" value="LanC-like"/>
    <property type="match status" value="1"/>
</dbReference>
<sequence length="951" mass="103371">MAGLLAAADAELGRDLARTRARVLPSARRDLVLILSGRLMRACLKMLALEWRSHEALGLRGGLDPGVDTWRERFRAYPVLAEQMGGIFLRWRTHVRELLSRLATDREALGRAMWRGRAPGALAHVDGDAGDLHAGGRAVAVLRFEDERRVVYKPKDLRITRAVLDLYSLLNGAGLPLGLHVHTVLCRRGHAWEEYVAATPCETATGAERFYLRAGMLARLMQLLEAQDLWLDNLVAHGEHPVLVDLEMVLQPRPAGRAPGTAKRAAEDFLSESVAPLGLLAAPFGLAPGLPAEDLGALTPAREFLIPRPCEPVRDALEGRHRPCRDGYTVETHTRHVPFFQEQPARASDHLEALREGYRAMHATLRANHARLPLRELARLPVRYVHRDTWTYHRILEVLTEPRVLASAKVHEKELGSILRTSEGQPRARALKAAAREEQAALRALEIPYFTCHPGDDALLGPGRQPVSARFFEGTALERLRARIEELDAFPLARHDALLRSTLASGRHEAVPPPRPLLRSGGGVPDWLAEAISIGDLLLRESFTGDGGLAWLGLRHEPHYKLRQLDVLGPDLLSGSAGVAIALAELAAASRLPRFRDAALAALAPARAALANDSDGPWTRAPDGTVEVGAFRGIGARLYALHRCAAALELPELAREARARARTLPIEQLAERASLDLVTGAPGLLLALRACGATEPARRLAKTLQVRLQHEATPVPLHVAGLPDTLSTLVLCGLQAARGAPAELPPRTPAVSSTREHRHMPGPRVAELPPRTPAVSSAREHRHMPGPGGERAKGPPDVTRALATPGLQREEAPPAERKQASSPSETETPGALLSCIALADGTAHPALPTSIRRVLRRAATASTSLEAVELALTAGRELREPSLFKEALRPGRLLVAGQRLHGRWFPDRLTADEHDLSVLSGLPALLRALLGLHQPETWTSLRLVQPAPRAP</sequence>
<feature type="compositionally biased region" description="Basic and acidic residues" evidence="1">
    <location>
        <begin position="808"/>
        <end position="819"/>
    </location>
</feature>
<accession>A0A848LRJ3</accession>
<dbReference type="GO" id="GO:0031179">
    <property type="term" value="P:peptide modification"/>
    <property type="evidence" value="ECO:0007669"/>
    <property type="project" value="InterPro"/>
</dbReference>
<dbReference type="Pfam" id="PF13575">
    <property type="entry name" value="DUF4135"/>
    <property type="match status" value="1"/>
</dbReference>
<dbReference type="InterPro" id="IPR017146">
    <property type="entry name" value="Lanti_2_LanM"/>
</dbReference>
<feature type="region of interest" description="Disordered" evidence="1">
    <location>
        <begin position="740"/>
        <end position="829"/>
    </location>
</feature>
<dbReference type="Pfam" id="PF05147">
    <property type="entry name" value="LANC_like"/>
    <property type="match status" value="1"/>
</dbReference>
<comment type="caution">
    <text evidence="3">The sequence shown here is derived from an EMBL/GenBank/DDBJ whole genome shotgun (WGS) entry which is preliminary data.</text>
</comment>
<organism evidence="3 4">
    <name type="scientific">Pyxidicoccus fallax</name>
    <dbReference type="NCBI Taxonomy" id="394095"/>
    <lineage>
        <taxon>Bacteria</taxon>
        <taxon>Pseudomonadati</taxon>
        <taxon>Myxococcota</taxon>
        <taxon>Myxococcia</taxon>
        <taxon>Myxococcales</taxon>
        <taxon>Cystobacterineae</taxon>
        <taxon>Myxococcaceae</taxon>
        <taxon>Pyxidicoccus</taxon>
    </lineage>
</organism>
<dbReference type="Gene3D" id="1.50.10.10">
    <property type="match status" value="1"/>
</dbReference>
<dbReference type="AlphaFoldDB" id="A0A848LRJ3"/>
<protein>
    <submittedName>
        <fullName evidence="3">Type 2 lantipeptide synthetase LanM</fullName>
    </submittedName>
</protein>
<dbReference type="SMART" id="SM01260">
    <property type="entry name" value="LANC_like"/>
    <property type="match status" value="1"/>
</dbReference>
<dbReference type="EMBL" id="JABBJJ010000250">
    <property type="protein sequence ID" value="NMO20535.1"/>
    <property type="molecule type" value="Genomic_DNA"/>
</dbReference>
<feature type="domain" description="Lantibiotic biosynthesis protein dehydration" evidence="2">
    <location>
        <begin position="77"/>
        <end position="452"/>
    </location>
</feature>
<keyword evidence="4" id="KW-1185">Reference proteome</keyword>
<gene>
    <name evidence="3" type="primary">lanM</name>
    <name evidence="3" type="ORF">HG543_37585</name>
</gene>
<evidence type="ECO:0000313" key="4">
    <source>
        <dbReference type="Proteomes" id="UP000518300"/>
    </source>
</evidence>
<dbReference type="InterPro" id="IPR007822">
    <property type="entry name" value="LANC-like"/>
</dbReference>
<reference evidence="3 4" key="1">
    <citation type="submission" date="2020-04" db="EMBL/GenBank/DDBJ databases">
        <title>Draft genome of Pyxidicoccus fallax type strain.</title>
        <authorList>
            <person name="Whitworth D.E."/>
        </authorList>
    </citation>
    <scope>NUCLEOTIDE SEQUENCE [LARGE SCALE GENOMIC DNA]</scope>
    <source>
        <strain evidence="3 4">DSM 14698</strain>
    </source>
</reference>
<evidence type="ECO:0000256" key="1">
    <source>
        <dbReference type="SAM" id="MobiDB-lite"/>
    </source>
</evidence>
<evidence type="ECO:0000313" key="3">
    <source>
        <dbReference type="EMBL" id="NMO20535.1"/>
    </source>
</evidence>
<dbReference type="GO" id="GO:0005975">
    <property type="term" value="P:carbohydrate metabolic process"/>
    <property type="evidence" value="ECO:0007669"/>
    <property type="project" value="InterPro"/>
</dbReference>
<proteinExistence type="predicted"/>
<dbReference type="Proteomes" id="UP000518300">
    <property type="component" value="Unassembled WGS sequence"/>
</dbReference>
<name>A0A848LRJ3_9BACT</name>
<dbReference type="NCBIfam" id="TIGR03897">
    <property type="entry name" value="lanti_2_LanM"/>
    <property type="match status" value="1"/>
</dbReference>
<dbReference type="InterPro" id="IPR012341">
    <property type="entry name" value="6hp_glycosidase-like_sf"/>
</dbReference>
<dbReference type="InterPro" id="IPR025410">
    <property type="entry name" value="Lant_dehyd"/>
</dbReference>
<evidence type="ECO:0000259" key="2">
    <source>
        <dbReference type="Pfam" id="PF13575"/>
    </source>
</evidence>
<dbReference type="RefSeq" id="WP_169349749.1">
    <property type="nucleotide sequence ID" value="NZ_JABBJJ010000250.1"/>
</dbReference>